<accession>A0ABU8TML8</accession>
<gene>
    <name evidence="3" type="ORF">V6575_12075</name>
</gene>
<feature type="domain" description="HPt" evidence="2">
    <location>
        <begin position="35"/>
        <end position="97"/>
    </location>
</feature>
<dbReference type="RefSeq" id="WP_340274592.1">
    <property type="nucleotide sequence ID" value="NZ_JBAKIA010000006.1"/>
</dbReference>
<dbReference type="SUPFAM" id="SSF47226">
    <property type="entry name" value="Histidine-containing phosphotransfer domain, HPT domain"/>
    <property type="match status" value="1"/>
</dbReference>
<dbReference type="Proteomes" id="UP001385499">
    <property type="component" value="Unassembled WGS sequence"/>
</dbReference>
<dbReference type="InterPro" id="IPR036641">
    <property type="entry name" value="HPT_dom_sf"/>
</dbReference>
<comment type="caution">
    <text evidence="3">The sequence shown here is derived from an EMBL/GenBank/DDBJ whole genome shotgun (WGS) entry which is preliminary data.</text>
</comment>
<dbReference type="InterPro" id="IPR008207">
    <property type="entry name" value="Sig_transdc_His_kin_Hpt_dom"/>
</dbReference>
<keyword evidence="1" id="KW-0902">Two-component regulatory system</keyword>
<protein>
    <submittedName>
        <fullName evidence="3">Hpt domain-containing protein</fullName>
    </submittedName>
</protein>
<evidence type="ECO:0000259" key="2">
    <source>
        <dbReference type="Pfam" id="PF01627"/>
    </source>
</evidence>
<dbReference type="Gene3D" id="1.20.120.160">
    <property type="entry name" value="HPT domain"/>
    <property type="match status" value="1"/>
</dbReference>
<evidence type="ECO:0000313" key="3">
    <source>
        <dbReference type="EMBL" id="MEJ8474825.1"/>
    </source>
</evidence>
<dbReference type="Pfam" id="PF01627">
    <property type="entry name" value="Hpt"/>
    <property type="match status" value="1"/>
</dbReference>
<organism evidence="3 4">
    <name type="scientific">Roseibium algae</name>
    <dbReference type="NCBI Taxonomy" id="3123038"/>
    <lineage>
        <taxon>Bacteria</taxon>
        <taxon>Pseudomonadati</taxon>
        <taxon>Pseudomonadota</taxon>
        <taxon>Alphaproteobacteria</taxon>
        <taxon>Hyphomicrobiales</taxon>
        <taxon>Stappiaceae</taxon>
        <taxon>Roseibium</taxon>
    </lineage>
</organism>
<keyword evidence="4" id="KW-1185">Reference proteome</keyword>
<name>A0ABU8TML8_9HYPH</name>
<evidence type="ECO:0000256" key="1">
    <source>
        <dbReference type="ARBA" id="ARBA00023012"/>
    </source>
</evidence>
<evidence type="ECO:0000313" key="4">
    <source>
        <dbReference type="Proteomes" id="UP001385499"/>
    </source>
</evidence>
<reference evidence="3 4" key="1">
    <citation type="submission" date="2024-02" db="EMBL/GenBank/DDBJ databases">
        <title>Roseibium algae sp. nov., isolated from marine alga (Grateloupia sp.), showing potential in myo-inositol conversion.</title>
        <authorList>
            <person name="Wang Y."/>
        </authorList>
    </citation>
    <scope>NUCLEOTIDE SEQUENCE [LARGE SCALE GENOMIC DNA]</scope>
    <source>
        <strain evidence="3 4">H3510</strain>
    </source>
</reference>
<proteinExistence type="predicted"/>
<dbReference type="EMBL" id="JBAKIA010000006">
    <property type="protein sequence ID" value="MEJ8474825.1"/>
    <property type="molecule type" value="Genomic_DNA"/>
</dbReference>
<sequence length="118" mass="12649">MASVARSEGRTQTNPPIDLVALATNTLGNRDLELEVLRMFKAQSRSMMSRIDNEMTPALQKDLVHTLKGSARAVGAVQVALVCEGIEAELVAEHTPPLISLHQAVGSANAFIDELLEG</sequence>